<reference evidence="4 5" key="1">
    <citation type="submission" date="2014-12" db="EMBL/GenBank/DDBJ databases">
        <title>Draft genome sequences of 29 type strains of Enterococci.</title>
        <authorList>
            <person name="Zhong Z."/>
            <person name="Sun Z."/>
            <person name="Liu W."/>
            <person name="Zhang W."/>
            <person name="Zhang H."/>
        </authorList>
    </citation>
    <scope>NUCLEOTIDE SEQUENCE [LARGE SCALE GENOMIC DNA]</scope>
    <source>
        <strain evidence="4 5">DSM 17029</strain>
    </source>
</reference>
<dbReference type="AlphaFoldDB" id="A0A1L8RHA2"/>
<organism evidence="4 5">
    <name type="scientific">Enterococcus canis</name>
    <dbReference type="NCBI Taxonomy" id="214095"/>
    <lineage>
        <taxon>Bacteria</taxon>
        <taxon>Bacillati</taxon>
        <taxon>Bacillota</taxon>
        <taxon>Bacilli</taxon>
        <taxon>Lactobacillales</taxon>
        <taxon>Enterococcaceae</taxon>
        <taxon>Enterococcus</taxon>
    </lineage>
</organism>
<dbReference type="GO" id="GO:0009986">
    <property type="term" value="C:cell surface"/>
    <property type="evidence" value="ECO:0007669"/>
    <property type="project" value="UniProtKB-SubCell"/>
</dbReference>
<protein>
    <recommendedName>
        <fullName evidence="3">CwlT-like lysozyme domain-containing protein</fullName>
    </recommendedName>
</protein>
<dbReference type="STRING" id="214095.RU97_GL000707"/>
<evidence type="ECO:0000256" key="1">
    <source>
        <dbReference type="ARBA" id="ARBA00004241"/>
    </source>
</evidence>
<proteinExistence type="predicted"/>
<dbReference type="CDD" id="cd16891">
    <property type="entry name" value="CwlT-like"/>
    <property type="match status" value="1"/>
</dbReference>
<evidence type="ECO:0000313" key="5">
    <source>
        <dbReference type="Proteomes" id="UP000181884"/>
    </source>
</evidence>
<accession>A0A1L8RHA2</accession>
<dbReference type="Proteomes" id="UP000181884">
    <property type="component" value="Unassembled WGS sequence"/>
</dbReference>
<dbReference type="Pfam" id="PF13702">
    <property type="entry name" value="Lysozyme_like"/>
    <property type="match status" value="1"/>
</dbReference>
<dbReference type="Gene3D" id="1.10.530.10">
    <property type="match status" value="1"/>
</dbReference>
<evidence type="ECO:0000259" key="3">
    <source>
        <dbReference type="Pfam" id="PF13702"/>
    </source>
</evidence>
<sequence length="201" mass="22975">MKILKRIIQLILIGLPLTGLYFGWQIYQNVQRVMQYEPLVAAEVDKQEIPQYKDLMLAIIYTESKGRGTDLMQASESRYGAQHQISSQKESIEAGVAYFAETLQKSEAQDCDLWTAIQAYNFGVDYIPFVAEKGGKNSVKIAENYSKNVLSKALGNDSEETYQYVRPQSIFYNGGFLYQNGGNFFYSELVKMNQHFIQWLG</sequence>
<keyword evidence="2" id="KW-0812">Transmembrane</keyword>
<evidence type="ECO:0000256" key="2">
    <source>
        <dbReference type="SAM" id="Phobius"/>
    </source>
</evidence>
<dbReference type="EMBL" id="JXKH01000002">
    <property type="protein sequence ID" value="OJG19136.1"/>
    <property type="molecule type" value="Genomic_DNA"/>
</dbReference>
<keyword evidence="2" id="KW-0472">Membrane</keyword>
<evidence type="ECO:0000313" key="4">
    <source>
        <dbReference type="EMBL" id="OJG19136.1"/>
    </source>
</evidence>
<name>A0A1L8RHA2_9ENTE</name>
<dbReference type="InterPro" id="IPR023346">
    <property type="entry name" value="Lysozyme-like_dom_sf"/>
</dbReference>
<dbReference type="RefSeq" id="WP_067389226.1">
    <property type="nucleotide sequence ID" value="NZ_JXKH01000002.1"/>
</dbReference>
<keyword evidence="2" id="KW-1133">Transmembrane helix</keyword>
<feature type="domain" description="CwlT-like lysozyme" evidence="3">
    <location>
        <begin position="31"/>
        <end position="193"/>
    </location>
</feature>
<comment type="subcellular location">
    <subcellularLocation>
        <location evidence="1">Cell surface</location>
    </subcellularLocation>
</comment>
<keyword evidence="5" id="KW-1185">Reference proteome</keyword>
<comment type="caution">
    <text evidence="4">The sequence shown here is derived from an EMBL/GenBank/DDBJ whole genome shotgun (WGS) entry which is preliminary data.</text>
</comment>
<dbReference type="InterPro" id="IPR047194">
    <property type="entry name" value="CwlT-like_lysozyme"/>
</dbReference>
<gene>
    <name evidence="4" type="ORF">RU97_GL000707</name>
</gene>
<feature type="transmembrane region" description="Helical" evidence="2">
    <location>
        <begin position="7"/>
        <end position="27"/>
    </location>
</feature>
<dbReference type="SUPFAM" id="SSF53955">
    <property type="entry name" value="Lysozyme-like"/>
    <property type="match status" value="1"/>
</dbReference>